<organism evidence="2 3">
    <name type="scientific">Sanguibacter antarcticus</name>
    <dbReference type="NCBI Taxonomy" id="372484"/>
    <lineage>
        <taxon>Bacteria</taxon>
        <taxon>Bacillati</taxon>
        <taxon>Actinomycetota</taxon>
        <taxon>Actinomycetes</taxon>
        <taxon>Micrococcales</taxon>
        <taxon>Sanguibacteraceae</taxon>
        <taxon>Sanguibacter</taxon>
    </lineage>
</organism>
<dbReference type="PANTHER" id="PTHR32502:SF3">
    <property type="entry name" value="D-GALACTOSAMINE-6-PHOSPHATE DEAMINASE AGAS-RELATED"/>
    <property type="match status" value="1"/>
</dbReference>
<evidence type="ECO:0000259" key="1">
    <source>
        <dbReference type="PROSITE" id="PS51464"/>
    </source>
</evidence>
<dbReference type="GO" id="GO:0009401">
    <property type="term" value="P:phosphoenolpyruvate-dependent sugar phosphotransferase system"/>
    <property type="evidence" value="ECO:0007669"/>
    <property type="project" value="TreeGrafter"/>
</dbReference>
<feature type="domain" description="SIS" evidence="1">
    <location>
        <begin position="43"/>
        <end position="204"/>
    </location>
</feature>
<reference evidence="2 3" key="1">
    <citation type="submission" date="2017-10" db="EMBL/GenBank/DDBJ databases">
        <title>Sequencing the genomes of 1000 actinobacteria strains.</title>
        <authorList>
            <person name="Klenk H.-P."/>
        </authorList>
    </citation>
    <scope>NUCLEOTIDE SEQUENCE [LARGE SCALE GENOMIC DNA]</scope>
    <source>
        <strain evidence="2 3">DSM 18966</strain>
    </source>
</reference>
<accession>A0A2A9E9H1</accession>
<evidence type="ECO:0000313" key="2">
    <source>
        <dbReference type="EMBL" id="PFG34889.1"/>
    </source>
</evidence>
<dbReference type="EMBL" id="PDJG01000001">
    <property type="protein sequence ID" value="PFG34889.1"/>
    <property type="molecule type" value="Genomic_DNA"/>
</dbReference>
<dbReference type="InterPro" id="IPR050303">
    <property type="entry name" value="GatZ_KbaZ_carbometab"/>
</dbReference>
<proteinExistence type="predicted"/>
<protein>
    <submittedName>
        <fullName evidence="2">Tagatose-6-phosphate ketose/aldose isomerase</fullName>
    </submittedName>
</protein>
<dbReference type="Gene3D" id="3.40.50.10490">
    <property type="entry name" value="Glucose-6-phosphate isomerase like protein, domain 1"/>
    <property type="match status" value="2"/>
</dbReference>
<dbReference type="PROSITE" id="PS51464">
    <property type="entry name" value="SIS"/>
    <property type="match status" value="2"/>
</dbReference>
<dbReference type="InterPro" id="IPR046348">
    <property type="entry name" value="SIS_dom_sf"/>
</dbReference>
<gene>
    <name evidence="2" type="ORF">ATL42_2820</name>
</gene>
<keyword evidence="3" id="KW-1185">Reference proteome</keyword>
<dbReference type="AlphaFoldDB" id="A0A2A9E9H1"/>
<dbReference type="InterPro" id="IPR001347">
    <property type="entry name" value="SIS_dom"/>
</dbReference>
<sequence length="380" mass="39118">MATQTGTVLASCKTGAEIAHQPDVWREVAALVADRQADLDTFLAEALADPRSVVVLTGAGTSSFVGELVAHDIARRVGRTAMAVPTTDVVSTPRSALPADRPILLVSFARSGDSPESVAAVAIADQVADQVRHLVITCNAEGELARHCAGRSDALVLTLPAEANDEGFAMTSSFTGMALTTLIAFGTAPDVAAIAAAGEEILETAEAAVAEIVALAPRRLVYLGSGSLAGIAHESALKCLELTAGRIVGLADTSMAFRHGPKSALDDSTVAVVYLSNDPYTRQYDLDIARELSASIGHERVVVVDGTGNADVPGTVWTVPGVAGLPDAAWALPAMLLAQTLALAASLDHGMTPDNPFPGGEVNRVVQGVVIHALDAATEH</sequence>
<dbReference type="GO" id="GO:1901135">
    <property type="term" value="P:carbohydrate derivative metabolic process"/>
    <property type="evidence" value="ECO:0007669"/>
    <property type="project" value="InterPro"/>
</dbReference>
<feature type="domain" description="SIS" evidence="1">
    <location>
        <begin position="209"/>
        <end position="356"/>
    </location>
</feature>
<keyword evidence="2" id="KW-0413">Isomerase</keyword>
<dbReference type="Proteomes" id="UP000225548">
    <property type="component" value="Unassembled WGS sequence"/>
</dbReference>
<dbReference type="GO" id="GO:0097367">
    <property type="term" value="F:carbohydrate derivative binding"/>
    <property type="evidence" value="ECO:0007669"/>
    <property type="project" value="InterPro"/>
</dbReference>
<dbReference type="Pfam" id="PF01380">
    <property type="entry name" value="SIS"/>
    <property type="match status" value="1"/>
</dbReference>
<dbReference type="RefSeq" id="WP_098455851.1">
    <property type="nucleotide sequence ID" value="NZ_PDJG01000001.1"/>
</dbReference>
<evidence type="ECO:0000313" key="3">
    <source>
        <dbReference type="Proteomes" id="UP000225548"/>
    </source>
</evidence>
<dbReference type="PANTHER" id="PTHR32502">
    <property type="entry name" value="N-ACETYLGALACTOSAMINE PERMEASE II COMPONENT-RELATED"/>
    <property type="match status" value="1"/>
</dbReference>
<dbReference type="GO" id="GO:0005886">
    <property type="term" value="C:plasma membrane"/>
    <property type="evidence" value="ECO:0007669"/>
    <property type="project" value="TreeGrafter"/>
</dbReference>
<dbReference type="OrthoDB" id="9779207at2"/>
<name>A0A2A9E9H1_9MICO</name>
<dbReference type="GO" id="GO:0016853">
    <property type="term" value="F:isomerase activity"/>
    <property type="evidence" value="ECO:0007669"/>
    <property type="project" value="UniProtKB-KW"/>
</dbReference>
<dbReference type="SUPFAM" id="SSF53697">
    <property type="entry name" value="SIS domain"/>
    <property type="match status" value="1"/>
</dbReference>
<comment type="caution">
    <text evidence="2">The sequence shown here is derived from an EMBL/GenBank/DDBJ whole genome shotgun (WGS) entry which is preliminary data.</text>
</comment>